<evidence type="ECO:0000313" key="3">
    <source>
        <dbReference type="Proteomes" id="UP000317715"/>
    </source>
</evidence>
<sequence length="140" mass="14767">MLAVSESRRALGPFVGSPAWLYPAQGLGMALFILGLVLFGTYPWAPVALGASVIVFCVLPLLQSTRTRVLVDVYTHRGSRTLGLLYLGAFTAIVAAALVLHALSGIDVIAYAAAVLAFVLTVIAGPAMEAKLAHWMETAR</sequence>
<accession>A0A4Y3NHJ8</accession>
<dbReference type="EMBL" id="BJMD01000007">
    <property type="protein sequence ID" value="GEB18538.1"/>
    <property type="molecule type" value="Genomic_DNA"/>
</dbReference>
<reference evidence="2 3" key="1">
    <citation type="submission" date="2019-06" db="EMBL/GenBank/DDBJ databases">
        <title>Whole genome shotgun sequence of Paenarthrobacter aurescens NBRC 12136.</title>
        <authorList>
            <person name="Hosoyama A."/>
            <person name="Uohara A."/>
            <person name="Ohji S."/>
            <person name="Ichikawa N."/>
        </authorList>
    </citation>
    <scope>NUCLEOTIDE SEQUENCE [LARGE SCALE GENOMIC DNA]</scope>
    <source>
        <strain evidence="2 3">NBRC 12136</strain>
    </source>
</reference>
<feature type="transmembrane region" description="Helical" evidence="1">
    <location>
        <begin position="83"/>
        <end position="103"/>
    </location>
</feature>
<evidence type="ECO:0000256" key="1">
    <source>
        <dbReference type="SAM" id="Phobius"/>
    </source>
</evidence>
<keyword evidence="1" id="KW-0472">Membrane</keyword>
<keyword evidence="1" id="KW-1133">Transmembrane helix</keyword>
<protein>
    <submittedName>
        <fullName evidence="2">Uncharacterized protein</fullName>
    </submittedName>
</protein>
<dbReference type="AlphaFoldDB" id="A0A4Y3NHJ8"/>
<name>A0A4Y3NHJ8_PAEAU</name>
<keyword evidence="3" id="KW-1185">Reference proteome</keyword>
<feature type="transmembrane region" description="Helical" evidence="1">
    <location>
        <begin position="20"/>
        <end position="38"/>
    </location>
</feature>
<feature type="transmembrane region" description="Helical" evidence="1">
    <location>
        <begin position="44"/>
        <end position="62"/>
    </location>
</feature>
<gene>
    <name evidence="2" type="ORF">AAU01_12930</name>
</gene>
<dbReference type="Proteomes" id="UP000317715">
    <property type="component" value="Unassembled WGS sequence"/>
</dbReference>
<feature type="transmembrane region" description="Helical" evidence="1">
    <location>
        <begin position="109"/>
        <end position="128"/>
    </location>
</feature>
<evidence type="ECO:0000313" key="2">
    <source>
        <dbReference type="EMBL" id="GEB18538.1"/>
    </source>
</evidence>
<organism evidence="2 3">
    <name type="scientific">Paenarthrobacter aurescens</name>
    <name type="common">Arthrobacter aurescens</name>
    <dbReference type="NCBI Taxonomy" id="43663"/>
    <lineage>
        <taxon>Bacteria</taxon>
        <taxon>Bacillati</taxon>
        <taxon>Actinomycetota</taxon>
        <taxon>Actinomycetes</taxon>
        <taxon>Micrococcales</taxon>
        <taxon>Micrococcaceae</taxon>
        <taxon>Paenarthrobacter</taxon>
    </lineage>
</organism>
<proteinExistence type="predicted"/>
<comment type="caution">
    <text evidence="2">The sequence shown here is derived from an EMBL/GenBank/DDBJ whole genome shotgun (WGS) entry which is preliminary data.</text>
</comment>
<keyword evidence="1" id="KW-0812">Transmembrane</keyword>